<dbReference type="Gene3D" id="3.30.70.270">
    <property type="match status" value="2"/>
</dbReference>
<feature type="domain" description="EF-hand" evidence="9">
    <location>
        <begin position="415"/>
        <end position="450"/>
    </location>
</feature>
<dbReference type="InterPro" id="IPR043502">
    <property type="entry name" value="DNA/RNA_pol_sf"/>
</dbReference>
<dbReference type="InterPro" id="IPR043128">
    <property type="entry name" value="Rev_trsase/Diguanyl_cyclase"/>
</dbReference>
<dbReference type="Gene3D" id="1.10.238.10">
    <property type="entry name" value="EF-hand"/>
    <property type="match status" value="1"/>
</dbReference>
<dbReference type="InterPro" id="IPR000477">
    <property type="entry name" value="RT_dom"/>
</dbReference>
<keyword evidence="3" id="KW-0548">Nucleotidyltransferase</keyword>
<name>A0AAV1LPG9_9NEOP</name>
<dbReference type="SMART" id="SM00054">
    <property type="entry name" value="EFh"/>
    <property type="match status" value="2"/>
</dbReference>
<dbReference type="CDD" id="cd09274">
    <property type="entry name" value="RNase_HI_RT_Ty3"/>
    <property type="match status" value="1"/>
</dbReference>
<reference evidence="11 12" key="1">
    <citation type="submission" date="2023-11" db="EMBL/GenBank/DDBJ databases">
        <authorList>
            <person name="Hedman E."/>
            <person name="Englund M."/>
            <person name="Stromberg M."/>
            <person name="Nyberg Akerstrom W."/>
            <person name="Nylinder S."/>
            <person name="Jareborg N."/>
            <person name="Kallberg Y."/>
            <person name="Kronander E."/>
        </authorList>
    </citation>
    <scope>NUCLEOTIDE SEQUENCE [LARGE SCALE GENOMIC DNA]</scope>
</reference>
<evidence type="ECO:0000313" key="11">
    <source>
        <dbReference type="EMBL" id="CAK1597326.1"/>
    </source>
</evidence>
<keyword evidence="2" id="KW-0808">Transferase</keyword>
<evidence type="ECO:0000256" key="2">
    <source>
        <dbReference type="ARBA" id="ARBA00022679"/>
    </source>
</evidence>
<dbReference type="GO" id="GO:0003964">
    <property type="term" value="F:RNA-directed DNA polymerase activity"/>
    <property type="evidence" value="ECO:0007669"/>
    <property type="project" value="UniProtKB-KW"/>
</dbReference>
<dbReference type="SUPFAM" id="SSF47473">
    <property type="entry name" value="EF-hand"/>
    <property type="match status" value="1"/>
</dbReference>
<evidence type="ECO:0000259" key="9">
    <source>
        <dbReference type="PROSITE" id="PS50222"/>
    </source>
</evidence>
<dbReference type="CDD" id="cd00051">
    <property type="entry name" value="EFh"/>
    <property type="match status" value="1"/>
</dbReference>
<dbReference type="Proteomes" id="UP001314205">
    <property type="component" value="Unassembled WGS sequence"/>
</dbReference>
<dbReference type="PRINTS" id="PR00450">
    <property type="entry name" value="RECOVERIN"/>
</dbReference>
<dbReference type="PROSITE" id="PS50878">
    <property type="entry name" value="RT_POL"/>
    <property type="match status" value="1"/>
</dbReference>
<dbReference type="FunFam" id="3.30.70.270:FF:000003">
    <property type="entry name" value="Transposon Ty3-G Gag-Pol polyprotein"/>
    <property type="match status" value="1"/>
</dbReference>
<proteinExistence type="predicted"/>
<dbReference type="PANTHER" id="PTHR37984:SF5">
    <property type="entry name" value="PROTEIN NYNRIN-LIKE"/>
    <property type="match status" value="1"/>
</dbReference>
<comment type="caution">
    <text evidence="11">The sequence shown here is derived from an EMBL/GenBank/DDBJ whole genome shotgun (WGS) entry which is preliminary data.</text>
</comment>
<dbReference type="PROSITE" id="PS50222">
    <property type="entry name" value="EF_HAND_2"/>
    <property type="match status" value="2"/>
</dbReference>
<dbReference type="InterPro" id="IPR050951">
    <property type="entry name" value="Retrovirus_Pol_polyprotein"/>
</dbReference>
<keyword evidence="5" id="KW-0255">Endonuclease</keyword>
<dbReference type="FunFam" id="3.30.70.270:FF:000020">
    <property type="entry name" value="Transposon Tf2-6 polyprotein-like Protein"/>
    <property type="match status" value="1"/>
</dbReference>
<evidence type="ECO:0000256" key="4">
    <source>
        <dbReference type="ARBA" id="ARBA00022722"/>
    </source>
</evidence>
<dbReference type="EC" id="2.7.7.49" evidence="1"/>
<evidence type="ECO:0000313" key="12">
    <source>
        <dbReference type="Proteomes" id="UP001314205"/>
    </source>
</evidence>
<dbReference type="GO" id="GO:0016787">
    <property type="term" value="F:hydrolase activity"/>
    <property type="evidence" value="ECO:0007669"/>
    <property type="project" value="UniProtKB-KW"/>
</dbReference>
<dbReference type="InterPro" id="IPR041373">
    <property type="entry name" value="RT_RNaseH"/>
</dbReference>
<evidence type="ECO:0000256" key="3">
    <source>
        <dbReference type="ARBA" id="ARBA00022695"/>
    </source>
</evidence>
<feature type="domain" description="EF-hand" evidence="9">
    <location>
        <begin position="362"/>
        <end position="397"/>
    </location>
</feature>
<dbReference type="SUPFAM" id="SSF56672">
    <property type="entry name" value="DNA/RNA polymerases"/>
    <property type="match status" value="1"/>
</dbReference>
<gene>
    <name evidence="11" type="ORF">PARMNEM_LOCUS16565</name>
</gene>
<dbReference type="Pfam" id="PF17917">
    <property type="entry name" value="RT_RNaseH"/>
    <property type="match status" value="1"/>
</dbReference>
<dbReference type="Gene3D" id="3.10.20.370">
    <property type="match status" value="1"/>
</dbReference>
<dbReference type="GO" id="GO:0004519">
    <property type="term" value="F:endonuclease activity"/>
    <property type="evidence" value="ECO:0007669"/>
    <property type="project" value="UniProtKB-KW"/>
</dbReference>
<keyword evidence="4" id="KW-0540">Nuclease</keyword>
<keyword evidence="6" id="KW-0378">Hydrolase</keyword>
<dbReference type="GO" id="GO:0005509">
    <property type="term" value="F:calcium ion binding"/>
    <property type="evidence" value="ECO:0007669"/>
    <property type="project" value="InterPro"/>
</dbReference>
<dbReference type="PANTHER" id="PTHR37984">
    <property type="entry name" value="PROTEIN CBG26694"/>
    <property type="match status" value="1"/>
</dbReference>
<evidence type="ECO:0000256" key="5">
    <source>
        <dbReference type="ARBA" id="ARBA00022759"/>
    </source>
</evidence>
<dbReference type="PROSITE" id="PS00018">
    <property type="entry name" value="EF_HAND_1"/>
    <property type="match status" value="2"/>
</dbReference>
<dbReference type="CDD" id="cd01647">
    <property type="entry name" value="RT_LTR"/>
    <property type="match status" value="1"/>
</dbReference>
<dbReference type="AlphaFoldDB" id="A0AAV1LPG9"/>
<evidence type="ECO:0000256" key="8">
    <source>
        <dbReference type="ARBA" id="ARBA00022918"/>
    </source>
</evidence>
<organism evidence="11 12">
    <name type="scientific">Parnassius mnemosyne</name>
    <name type="common">clouded apollo</name>
    <dbReference type="NCBI Taxonomy" id="213953"/>
    <lineage>
        <taxon>Eukaryota</taxon>
        <taxon>Metazoa</taxon>
        <taxon>Ecdysozoa</taxon>
        <taxon>Arthropoda</taxon>
        <taxon>Hexapoda</taxon>
        <taxon>Insecta</taxon>
        <taxon>Pterygota</taxon>
        <taxon>Neoptera</taxon>
        <taxon>Endopterygota</taxon>
        <taxon>Lepidoptera</taxon>
        <taxon>Glossata</taxon>
        <taxon>Ditrysia</taxon>
        <taxon>Papilionoidea</taxon>
        <taxon>Papilionidae</taxon>
        <taxon>Parnassiinae</taxon>
        <taxon>Parnassini</taxon>
        <taxon>Parnassius</taxon>
        <taxon>Driopa</taxon>
    </lineage>
</organism>
<evidence type="ECO:0000259" key="10">
    <source>
        <dbReference type="PROSITE" id="PS50878"/>
    </source>
</evidence>
<keyword evidence="12" id="KW-1185">Reference proteome</keyword>
<evidence type="ECO:0000256" key="6">
    <source>
        <dbReference type="ARBA" id="ARBA00022801"/>
    </source>
</evidence>
<dbReference type="EMBL" id="CAVLGL010000094">
    <property type="protein sequence ID" value="CAK1597326.1"/>
    <property type="molecule type" value="Genomic_DNA"/>
</dbReference>
<dbReference type="InterPro" id="IPR011992">
    <property type="entry name" value="EF-hand-dom_pair"/>
</dbReference>
<keyword evidence="8" id="KW-0695">RNA-directed DNA polymerase</keyword>
<dbReference type="InterPro" id="IPR018247">
    <property type="entry name" value="EF_Hand_1_Ca_BS"/>
</dbReference>
<evidence type="ECO:0000256" key="7">
    <source>
        <dbReference type="ARBA" id="ARBA00022837"/>
    </source>
</evidence>
<sequence length="461" mass="53217">MPMGLKTSPNSFSRMMNMAMAGLTFEKCFIYLDDIIIFGRNLADHNKNLTEVFERLKQVNLKLNPDKCTFKKKELLYLGHVVSGDGVLPDPEKIKVIQNYPIPTNTDEIKRFVAFANFYRKFIPNFAEKAFHLNRLCRKNVQFYWSDECQRSFNALQQDMMSPPLLQYPDFSENNQFIVQTDASGYVIGAVLSNKNGKPIAYASRTLNRAEKNYPTIEKELLSVVWAVKYFRPYLYGRSFKIYTDHKPLIYLFNMKDPSSRLLKFRLALEEYDYIVEYVRGSENAAADALSRIRITSKDLTDMSECSVNVMTRAQKKMEEKCSMTRKNCDSLHDIVNTDNWLDHPRVVEELLVMLSTLLRGSVYERLRWAFRLYDVDGDGAITRQELAEVVVAVHELLGRRAPPGSPAGRLDDAKANEQVDRVFRKLDLNQDGVITIEEFLESCLKDDVITRSLQMFDTGL</sequence>
<accession>A0AAV1LPG9</accession>
<dbReference type="FunFam" id="3.10.20.370:FF:000001">
    <property type="entry name" value="Retrovirus-related Pol polyprotein from transposon 17.6-like protein"/>
    <property type="match status" value="1"/>
</dbReference>
<dbReference type="InterPro" id="IPR002048">
    <property type="entry name" value="EF_hand_dom"/>
</dbReference>
<protein>
    <recommendedName>
        <fullName evidence="1">RNA-directed DNA polymerase</fullName>
        <ecNumber evidence="1">2.7.7.49</ecNumber>
    </recommendedName>
</protein>
<dbReference type="Pfam" id="PF13499">
    <property type="entry name" value="EF-hand_7"/>
    <property type="match status" value="1"/>
</dbReference>
<keyword evidence="7" id="KW-0106">Calcium</keyword>
<feature type="domain" description="Reverse transcriptase" evidence="10">
    <location>
        <begin position="1"/>
        <end position="82"/>
    </location>
</feature>
<evidence type="ECO:0000256" key="1">
    <source>
        <dbReference type="ARBA" id="ARBA00012493"/>
    </source>
</evidence>
<dbReference type="Pfam" id="PF00078">
    <property type="entry name" value="RVT_1"/>
    <property type="match status" value="1"/>
</dbReference>